<evidence type="ECO:0000313" key="2">
    <source>
        <dbReference type="Proteomes" id="UP001157502"/>
    </source>
</evidence>
<comment type="caution">
    <text evidence="1">The sequence shown here is derived from an EMBL/GenBank/DDBJ whole genome shotgun (WGS) entry which is preliminary data.</text>
</comment>
<evidence type="ECO:0000313" key="1">
    <source>
        <dbReference type="EMBL" id="KAJ7994894.1"/>
    </source>
</evidence>
<name>A0ACC2FU14_DALPE</name>
<reference evidence="1" key="1">
    <citation type="submission" date="2021-05" db="EMBL/GenBank/DDBJ databases">
        <authorList>
            <person name="Pan Q."/>
            <person name="Jouanno E."/>
            <person name="Zahm M."/>
            <person name="Klopp C."/>
            <person name="Cabau C."/>
            <person name="Louis A."/>
            <person name="Berthelot C."/>
            <person name="Parey E."/>
            <person name="Roest Crollius H."/>
            <person name="Montfort J."/>
            <person name="Robinson-Rechavi M."/>
            <person name="Bouchez O."/>
            <person name="Lampietro C."/>
            <person name="Lopez Roques C."/>
            <person name="Donnadieu C."/>
            <person name="Postlethwait J."/>
            <person name="Bobe J."/>
            <person name="Dillon D."/>
            <person name="Chandos A."/>
            <person name="von Hippel F."/>
            <person name="Guiguen Y."/>
        </authorList>
    </citation>
    <scope>NUCLEOTIDE SEQUENCE</scope>
    <source>
        <strain evidence="1">YG-Jan2019</strain>
    </source>
</reference>
<organism evidence="1 2">
    <name type="scientific">Dallia pectoralis</name>
    <name type="common">Alaska blackfish</name>
    <dbReference type="NCBI Taxonomy" id="75939"/>
    <lineage>
        <taxon>Eukaryota</taxon>
        <taxon>Metazoa</taxon>
        <taxon>Chordata</taxon>
        <taxon>Craniata</taxon>
        <taxon>Vertebrata</taxon>
        <taxon>Euteleostomi</taxon>
        <taxon>Actinopterygii</taxon>
        <taxon>Neopterygii</taxon>
        <taxon>Teleostei</taxon>
        <taxon>Protacanthopterygii</taxon>
        <taxon>Esociformes</taxon>
        <taxon>Umbridae</taxon>
        <taxon>Dallia</taxon>
    </lineage>
</organism>
<dbReference type="Proteomes" id="UP001157502">
    <property type="component" value="Chromosome 22"/>
</dbReference>
<dbReference type="EMBL" id="CM055749">
    <property type="protein sequence ID" value="KAJ7994894.1"/>
    <property type="molecule type" value="Genomic_DNA"/>
</dbReference>
<gene>
    <name evidence="1" type="ORF">DPEC_G00254190</name>
</gene>
<keyword evidence="2" id="KW-1185">Reference proteome</keyword>
<proteinExistence type="predicted"/>
<protein>
    <submittedName>
        <fullName evidence="1">Uncharacterized protein</fullName>
    </submittedName>
</protein>
<accession>A0ACC2FU14</accession>
<sequence length="745" mass="84313">MATRLQDLLSGWRHGPSDSLTSTFRSCARNPSETISTRLRGMLDTFHQHYKEPREENSRLNGERGVRFSNQAGALYYKVLEAVINQERMRLSTKDVSGILEHELFQRSLVACCLEMVTFSLQPTGTFCFPHVIQIFSLAPYYFYKVIEPVLRADEGLPPSVVRHLNEIEEQVLESLAWRRDSPLWVNIRRAQEHVPACQQVMPAHYLEGADKESKTPAKSSRLIPSHVYGAHGNHLPSPVSLDDRYSSPPVGSDVAVGRATPAGTPESSSVVVTRQTVVTVATATVTTNNGQSVTIPVQGFVNDRGGITLIPVRLSVVSQPVDPQQTSITSNQEPRTSVPNKTLRGGSLSLFLRKVYYLASRRLRDTCDKLDICEELRLKIWTCFEYSLVHCTDLMLDRHLDQILMCAIYIMTKVTKEDMTFKHIMKCYKTQPHVYKSVLLGRNTSTVRKSPGGENIPADASSCLLISQTSSSQRTVPRARLRPGQEERGHLICFYNTVFSKQMKPFALRYSLSSLTTGGAETPPLSPYPCHCIGAPRRYRPYNHHSLYISSPPNETSTPPSTPHSPGPGVLYYIHRSPSKRLREINNMIRTGVPSPRKRCKGQDEECKEECGPLVKRPCQERPSAWQRRLRDMVNVQVPMEAKPNRKYAGHYGQPWGVILVEVLWWWTHPRSQKPDQLQPAQTWTPPLRRLTTQRKTKMKRKTVTDVHFSLGKFFSKLSCRRGKEGLSTDEGSNFTPVHHYCVI</sequence>